<proteinExistence type="predicted"/>
<gene>
    <name evidence="1" type="ORF">BWP39_26000</name>
</gene>
<dbReference type="EMBL" id="MTZV01000006">
    <property type="protein sequence ID" value="PCE23141.1"/>
    <property type="molecule type" value="Genomic_DNA"/>
</dbReference>
<sequence length="92" mass="9818">MMKMMAVKGNRTTTNGYVLDGDPSSLDNGQPITRHMDLASCGRCGRNGPIFGTAKTFGIGNARGVLDGDIVMCACPQGTNRVIARSTTFYQE</sequence>
<dbReference type="Pfam" id="PF05488">
    <property type="entry name" value="PAAR_motif"/>
    <property type="match status" value="1"/>
</dbReference>
<reference evidence="1 2" key="1">
    <citation type="submission" date="2017-01" db="EMBL/GenBank/DDBJ databases">
        <title>Whole-Genome Shotgun Sequencing of Two beta-Proteobacterial Species in Search of the Bulgecin Biosynthetic Cluster.</title>
        <authorList>
            <person name="Horsman M.E."/>
            <person name="Marous D.R."/>
            <person name="Li R."/>
            <person name="Oliver R.A."/>
            <person name="Byun B."/>
            <person name="Emrich S.J."/>
            <person name="Boggess B."/>
            <person name="Townsend C.A."/>
            <person name="Mobashery S."/>
        </authorList>
    </citation>
    <scope>NUCLEOTIDE SEQUENCE [LARGE SCALE GENOMIC DNA]</scope>
    <source>
        <strain evidence="1 2">ATCC 31363</strain>
    </source>
</reference>
<protein>
    <recommendedName>
        <fullName evidence="3">PAAR motif-containing protein</fullName>
    </recommendedName>
</protein>
<dbReference type="AlphaFoldDB" id="A0A2A4EPS2"/>
<accession>A0A2A4EPS2</accession>
<dbReference type="OrthoDB" id="9204728at2"/>
<evidence type="ECO:0000313" key="1">
    <source>
        <dbReference type="EMBL" id="PCE23141.1"/>
    </source>
</evidence>
<evidence type="ECO:0000313" key="2">
    <source>
        <dbReference type="Proteomes" id="UP000218022"/>
    </source>
</evidence>
<comment type="caution">
    <text evidence="1">The sequence shown here is derived from an EMBL/GenBank/DDBJ whole genome shotgun (WGS) entry which is preliminary data.</text>
</comment>
<dbReference type="CDD" id="cd14744">
    <property type="entry name" value="PAAR_CT_2"/>
    <property type="match status" value="1"/>
</dbReference>
<dbReference type="Proteomes" id="UP000218022">
    <property type="component" value="Unassembled WGS sequence"/>
</dbReference>
<evidence type="ECO:0008006" key="3">
    <source>
        <dbReference type="Google" id="ProtNLM"/>
    </source>
</evidence>
<dbReference type="InterPro" id="IPR008727">
    <property type="entry name" value="PAAR_motif"/>
</dbReference>
<organism evidence="1 2">
    <name type="scientific">Paraburkholderia acidicola</name>
    <dbReference type="NCBI Taxonomy" id="1912599"/>
    <lineage>
        <taxon>Bacteria</taxon>
        <taxon>Pseudomonadati</taxon>
        <taxon>Pseudomonadota</taxon>
        <taxon>Betaproteobacteria</taxon>
        <taxon>Burkholderiales</taxon>
        <taxon>Burkholderiaceae</taxon>
        <taxon>Paraburkholderia</taxon>
    </lineage>
</organism>
<name>A0A2A4EPS2_9BURK</name>